<dbReference type="WBParaSite" id="MCU_007506-RA">
    <property type="protein sequence ID" value="MCU_007506-RA"/>
    <property type="gene ID" value="MCU_007506"/>
</dbReference>
<evidence type="ECO:0000313" key="3">
    <source>
        <dbReference type="Proteomes" id="UP000267029"/>
    </source>
</evidence>
<evidence type="ECO:0000313" key="2">
    <source>
        <dbReference type="EMBL" id="VDD75982.1"/>
    </source>
</evidence>
<evidence type="ECO:0000256" key="1">
    <source>
        <dbReference type="SAM" id="SignalP"/>
    </source>
</evidence>
<feature type="signal peptide" evidence="1">
    <location>
        <begin position="1"/>
        <end position="21"/>
    </location>
</feature>
<accession>A0A0R3U5I4</accession>
<protein>
    <submittedName>
        <fullName evidence="2 4">Uncharacterized protein</fullName>
    </submittedName>
</protein>
<dbReference type="OrthoDB" id="6254784at2759"/>
<sequence>MVSCLTETSVILMVLLCFASALRLREPEADLDDEDIDFVVPPPLRFHKRFPMMGEFGDGAMWSPMGEREVARRSAHFAWRPHSRFGRR</sequence>
<keyword evidence="3" id="KW-1185">Reference proteome</keyword>
<dbReference type="Proteomes" id="UP000267029">
    <property type="component" value="Unassembled WGS sequence"/>
</dbReference>
<organism evidence="4">
    <name type="scientific">Mesocestoides corti</name>
    <name type="common">Flatworm</name>
    <dbReference type="NCBI Taxonomy" id="53468"/>
    <lineage>
        <taxon>Eukaryota</taxon>
        <taxon>Metazoa</taxon>
        <taxon>Spiralia</taxon>
        <taxon>Lophotrochozoa</taxon>
        <taxon>Platyhelminthes</taxon>
        <taxon>Cestoda</taxon>
        <taxon>Eucestoda</taxon>
        <taxon>Cyclophyllidea</taxon>
        <taxon>Mesocestoididae</taxon>
        <taxon>Mesocestoides</taxon>
    </lineage>
</organism>
<gene>
    <name evidence="2" type="ORF">MCOS_LOCUS1985</name>
</gene>
<keyword evidence="1" id="KW-0732">Signal</keyword>
<proteinExistence type="predicted"/>
<name>A0A0R3U5I4_MESCO</name>
<reference evidence="4" key="2">
    <citation type="submission" date="2019-11" db="UniProtKB">
        <authorList>
            <consortium name="WormBaseParasite"/>
        </authorList>
    </citation>
    <scope>IDENTIFICATION</scope>
</reference>
<dbReference type="AlphaFoldDB" id="A0A0R3U5I4"/>
<feature type="chain" id="PRO_5043132182" evidence="1">
    <location>
        <begin position="22"/>
        <end position="88"/>
    </location>
</feature>
<evidence type="ECO:0000313" key="4">
    <source>
        <dbReference type="WBParaSite" id="MCU_007506-RA"/>
    </source>
</evidence>
<reference evidence="2 3" key="1">
    <citation type="submission" date="2018-10" db="EMBL/GenBank/DDBJ databases">
        <authorList>
            <consortium name="Pathogen Informatics"/>
        </authorList>
    </citation>
    <scope>NUCLEOTIDE SEQUENCE [LARGE SCALE GENOMIC DNA]</scope>
</reference>
<dbReference type="EMBL" id="UXSR01000292">
    <property type="protein sequence ID" value="VDD75982.1"/>
    <property type="molecule type" value="Genomic_DNA"/>
</dbReference>